<dbReference type="KEGG" id="kaf:KAFR_0F00840"/>
<dbReference type="RefSeq" id="XP_003957816.1">
    <property type="nucleotide sequence ID" value="XM_003957767.1"/>
</dbReference>
<dbReference type="GeneID" id="13884149"/>
<evidence type="ECO:0000313" key="1">
    <source>
        <dbReference type="EMBL" id="CCF58681.1"/>
    </source>
</evidence>
<sequence>MTSAFIILFYISCYFRIARIHLLYFVFNDISIPFHHSSSMNKPLSAQVIFLYKQLSSSRESLQGNKEIVHTVINVMDSHTDESEVSMLYNAHDRFSDSSILESSSYLTTEDYYEGYSHFLENKRIVGDSSRNCSRSNSVQSCLNTTNDGITDSSPCDKHHHRRNSVAVKFNKPDYKKILI</sequence>
<dbReference type="HOGENOM" id="CLU_1496438_0_0_1"/>
<dbReference type="Proteomes" id="UP000005220">
    <property type="component" value="Chromosome 6"/>
</dbReference>
<reference evidence="1 2" key="1">
    <citation type="journal article" date="2011" name="Proc. Natl. Acad. Sci. U.S.A.">
        <title>Evolutionary erosion of yeast sex chromosomes by mating-type switching accidents.</title>
        <authorList>
            <person name="Gordon J.L."/>
            <person name="Armisen D."/>
            <person name="Proux-Wera E."/>
            <person name="Oheigeartaigh S.S."/>
            <person name="Byrne K.P."/>
            <person name="Wolfe K.H."/>
        </authorList>
    </citation>
    <scope>NUCLEOTIDE SEQUENCE [LARGE SCALE GENOMIC DNA]</scope>
    <source>
        <strain evidence="2">ATCC 22294 / BCRC 22015 / CBS 2517 / CECT 1963 / NBRC 1671 / NRRL Y-8276</strain>
    </source>
</reference>
<dbReference type="InParanoid" id="H2AWD1"/>
<name>H2AWD1_KAZAF</name>
<dbReference type="InterPro" id="IPR031426">
    <property type="entry name" value="DUF4667"/>
</dbReference>
<gene>
    <name evidence="1" type="primary">KAFR0F00840</name>
    <name evidence="1" type="ORF">KAFR_0F00840</name>
</gene>
<dbReference type="EMBL" id="HE650826">
    <property type="protein sequence ID" value="CCF58681.1"/>
    <property type="molecule type" value="Genomic_DNA"/>
</dbReference>
<protein>
    <submittedName>
        <fullName evidence="1">Uncharacterized protein</fullName>
    </submittedName>
</protein>
<dbReference type="OrthoDB" id="4070643at2759"/>
<dbReference type="Pfam" id="PF15700">
    <property type="entry name" value="DUF4667"/>
    <property type="match status" value="2"/>
</dbReference>
<keyword evidence="2" id="KW-1185">Reference proteome</keyword>
<accession>H2AWD1</accession>
<proteinExistence type="predicted"/>
<evidence type="ECO:0000313" key="2">
    <source>
        <dbReference type="Proteomes" id="UP000005220"/>
    </source>
</evidence>
<organism evidence="1 2">
    <name type="scientific">Kazachstania africana (strain ATCC 22294 / BCRC 22015 / CBS 2517 / CECT 1963 / NBRC 1671 / NRRL Y-8276)</name>
    <name type="common">Yeast</name>
    <name type="synonym">Kluyveromyces africanus</name>
    <dbReference type="NCBI Taxonomy" id="1071382"/>
    <lineage>
        <taxon>Eukaryota</taxon>
        <taxon>Fungi</taxon>
        <taxon>Dikarya</taxon>
        <taxon>Ascomycota</taxon>
        <taxon>Saccharomycotina</taxon>
        <taxon>Saccharomycetes</taxon>
        <taxon>Saccharomycetales</taxon>
        <taxon>Saccharomycetaceae</taxon>
        <taxon>Kazachstania</taxon>
    </lineage>
</organism>
<dbReference type="AlphaFoldDB" id="H2AWD1"/>